<comment type="caution">
    <text evidence="2">The sequence shown here is derived from an EMBL/GenBank/DDBJ whole genome shotgun (WGS) entry which is preliminary data.</text>
</comment>
<feature type="non-terminal residue" evidence="2">
    <location>
        <position position="113"/>
    </location>
</feature>
<keyword evidence="1" id="KW-0472">Membrane</keyword>
<keyword evidence="3" id="KW-1185">Reference proteome</keyword>
<accession>A0ABV5YX20</accession>
<feature type="transmembrane region" description="Helical" evidence="1">
    <location>
        <begin position="80"/>
        <end position="105"/>
    </location>
</feature>
<sequence>MRVAVYLPLLLTLFATPGARLLAARCEPRLATWLLTLSSLVLAAAGALSLGLLTLTGLLRVPELAELGQWSLRLAARRDPVELSVAAAAGLLLALATVAAVRVFANRCRTLAR</sequence>
<evidence type="ECO:0000313" key="3">
    <source>
        <dbReference type="Proteomes" id="UP001589627"/>
    </source>
</evidence>
<proteinExistence type="predicted"/>
<protein>
    <recommendedName>
        <fullName evidence="4">M56 family peptidase</fullName>
    </recommendedName>
</protein>
<dbReference type="EMBL" id="JBHLZP010000750">
    <property type="protein sequence ID" value="MFB9839578.1"/>
    <property type="molecule type" value="Genomic_DNA"/>
</dbReference>
<reference evidence="2 3" key="1">
    <citation type="submission" date="2024-09" db="EMBL/GenBank/DDBJ databases">
        <authorList>
            <person name="Sun Q."/>
            <person name="Mori K."/>
        </authorList>
    </citation>
    <scope>NUCLEOTIDE SEQUENCE [LARGE SCALE GENOMIC DNA]</scope>
    <source>
        <strain evidence="2 3">TBRC 0563</strain>
    </source>
</reference>
<gene>
    <name evidence="2" type="ORF">ACFFNX_46295</name>
</gene>
<feature type="transmembrane region" description="Helical" evidence="1">
    <location>
        <begin position="33"/>
        <end position="59"/>
    </location>
</feature>
<evidence type="ECO:0000313" key="2">
    <source>
        <dbReference type="EMBL" id="MFB9839578.1"/>
    </source>
</evidence>
<evidence type="ECO:0000256" key="1">
    <source>
        <dbReference type="SAM" id="Phobius"/>
    </source>
</evidence>
<dbReference type="RefSeq" id="WP_378212721.1">
    <property type="nucleotide sequence ID" value="NZ_JBHLZP010000750.1"/>
</dbReference>
<name>A0ABV5YX20_9ACTN</name>
<organism evidence="2 3">
    <name type="scientific">Actinoallomurus acaciae</name>
    <dbReference type="NCBI Taxonomy" id="502577"/>
    <lineage>
        <taxon>Bacteria</taxon>
        <taxon>Bacillati</taxon>
        <taxon>Actinomycetota</taxon>
        <taxon>Actinomycetes</taxon>
        <taxon>Streptosporangiales</taxon>
        <taxon>Thermomonosporaceae</taxon>
        <taxon>Actinoallomurus</taxon>
    </lineage>
</organism>
<dbReference type="Proteomes" id="UP001589627">
    <property type="component" value="Unassembled WGS sequence"/>
</dbReference>
<keyword evidence="1" id="KW-1133">Transmembrane helix</keyword>
<keyword evidence="1" id="KW-0812">Transmembrane</keyword>
<evidence type="ECO:0008006" key="4">
    <source>
        <dbReference type="Google" id="ProtNLM"/>
    </source>
</evidence>